<evidence type="ECO:0008006" key="3">
    <source>
        <dbReference type="Google" id="ProtNLM"/>
    </source>
</evidence>
<dbReference type="RefSeq" id="WP_316320599.1">
    <property type="nucleotide sequence ID" value="NZ_CYZV01000021.1"/>
</dbReference>
<evidence type="ECO:0000313" key="1">
    <source>
        <dbReference type="EMBL" id="CUO34079.1"/>
    </source>
</evidence>
<dbReference type="EMBL" id="CYZV01000021">
    <property type="protein sequence ID" value="CUO34079.1"/>
    <property type="molecule type" value="Genomic_DNA"/>
</dbReference>
<reference evidence="1 2" key="1">
    <citation type="submission" date="2015-09" db="EMBL/GenBank/DDBJ databases">
        <authorList>
            <consortium name="Pathogen Informatics"/>
        </authorList>
    </citation>
    <scope>NUCLEOTIDE SEQUENCE [LARGE SCALE GENOMIC DNA]</scope>
    <source>
        <strain evidence="1 2">2789STDY5834855</strain>
    </source>
</reference>
<dbReference type="GeneID" id="89688311"/>
<name>A0A174ECD0_9CLOT</name>
<proteinExistence type="predicted"/>
<evidence type="ECO:0000313" key="2">
    <source>
        <dbReference type="Proteomes" id="UP000095558"/>
    </source>
</evidence>
<protein>
    <recommendedName>
        <fullName evidence="3">Homing endonuclease LAGLIDADG domain-containing protein</fullName>
    </recommendedName>
</protein>
<dbReference type="AlphaFoldDB" id="A0A174ECD0"/>
<organism evidence="1 2">
    <name type="scientific">Clostridium disporicum</name>
    <dbReference type="NCBI Taxonomy" id="84024"/>
    <lineage>
        <taxon>Bacteria</taxon>
        <taxon>Bacillati</taxon>
        <taxon>Bacillota</taxon>
        <taxon>Clostridia</taxon>
        <taxon>Eubacteriales</taxon>
        <taxon>Clostridiaceae</taxon>
        <taxon>Clostridium</taxon>
    </lineage>
</organism>
<accession>A0A174ECD0</accession>
<gene>
    <name evidence="1" type="ORF">ERS852470_02060</name>
</gene>
<dbReference type="Proteomes" id="UP000095558">
    <property type="component" value="Unassembled WGS sequence"/>
</dbReference>
<sequence>MLRKKNYDTKRHQNCYSYIVKRNDAIKLLEDIYPYLIIPTKKSRAQLILLKYKAVTPRNGRYSEEMLKSKIDFYNEFISIKQ</sequence>